<organism evidence="1 2">
    <name type="scientific">Limnofasciculus baicalensis BBK-W-15</name>
    <dbReference type="NCBI Taxonomy" id="2699891"/>
    <lineage>
        <taxon>Bacteria</taxon>
        <taxon>Bacillati</taxon>
        <taxon>Cyanobacteriota</taxon>
        <taxon>Cyanophyceae</taxon>
        <taxon>Coleofasciculales</taxon>
        <taxon>Coleofasciculaceae</taxon>
        <taxon>Limnofasciculus</taxon>
        <taxon>Limnofasciculus baicalensis</taxon>
    </lineage>
</organism>
<dbReference type="Proteomes" id="UP001204953">
    <property type="component" value="Unassembled WGS sequence"/>
</dbReference>
<comment type="caution">
    <text evidence="1">The sequence shown here is derived from an EMBL/GenBank/DDBJ whole genome shotgun (WGS) entry which is preliminary data.</text>
</comment>
<keyword evidence="2" id="KW-1185">Reference proteome</keyword>
<accession>A0AAE3KPM4</accession>
<dbReference type="RefSeq" id="WP_254014241.1">
    <property type="nucleotide sequence ID" value="NZ_JAMZMM010000341.1"/>
</dbReference>
<evidence type="ECO:0000313" key="2">
    <source>
        <dbReference type="Proteomes" id="UP001204953"/>
    </source>
</evidence>
<sequence length="53" mass="5953">MDPDVLERFAPDITLELSAFETQTTQQLGRPGNAILLRKSLADSLQPDEHIIF</sequence>
<name>A0AAE3KPM4_9CYAN</name>
<evidence type="ECO:0000313" key="1">
    <source>
        <dbReference type="EMBL" id="MCP2731504.1"/>
    </source>
</evidence>
<proteinExistence type="predicted"/>
<dbReference type="EMBL" id="JAMZMM010000341">
    <property type="protein sequence ID" value="MCP2731504.1"/>
    <property type="molecule type" value="Genomic_DNA"/>
</dbReference>
<protein>
    <submittedName>
        <fullName evidence="1">Uncharacterized protein</fullName>
    </submittedName>
</protein>
<reference evidence="1" key="1">
    <citation type="submission" date="2022-06" db="EMBL/GenBank/DDBJ databases">
        <title>New cyanobacteria of genus Symplocastrum in benthos of Lake Baikal.</title>
        <authorList>
            <person name="Sorokovikova E."/>
            <person name="Tikhonova I."/>
            <person name="Krasnopeev A."/>
            <person name="Evseev P."/>
            <person name="Gladkikh A."/>
            <person name="Belykh O."/>
        </authorList>
    </citation>
    <scope>NUCLEOTIDE SEQUENCE</scope>
    <source>
        <strain evidence="1">BBK-W-15</strain>
    </source>
</reference>
<gene>
    <name evidence="1" type="ORF">NJ959_24050</name>
</gene>
<dbReference type="AlphaFoldDB" id="A0AAE3KPM4"/>